<dbReference type="PRINTS" id="PR00364">
    <property type="entry name" value="DISEASERSIST"/>
</dbReference>
<gene>
    <name evidence="2" type="ORF">SM611_21095</name>
</gene>
<name>A0ABV4QEH5_9ACTN</name>
<organism evidence="2 3">
    <name type="scientific">Actinomadura monticuli</name>
    <dbReference type="NCBI Taxonomy" id="3097367"/>
    <lineage>
        <taxon>Bacteria</taxon>
        <taxon>Bacillati</taxon>
        <taxon>Actinomycetota</taxon>
        <taxon>Actinomycetes</taxon>
        <taxon>Streptosporangiales</taxon>
        <taxon>Thermomonosporaceae</taxon>
        <taxon>Actinomadura</taxon>
    </lineage>
</organism>
<dbReference type="PANTHER" id="PTHR47691:SF3">
    <property type="entry name" value="HTH-TYPE TRANSCRIPTIONAL REGULATOR RV0890C-RELATED"/>
    <property type="match status" value="1"/>
</dbReference>
<keyword evidence="1" id="KW-0802">TPR repeat</keyword>
<evidence type="ECO:0000313" key="3">
    <source>
        <dbReference type="Proteomes" id="UP001569963"/>
    </source>
</evidence>
<dbReference type="Pfam" id="PF13424">
    <property type="entry name" value="TPR_12"/>
    <property type="match status" value="1"/>
</dbReference>
<comment type="caution">
    <text evidence="2">The sequence shown here is derived from an EMBL/GenBank/DDBJ whole genome shotgun (WGS) entry which is preliminary data.</text>
</comment>
<dbReference type="SMART" id="SM00028">
    <property type="entry name" value="TPR"/>
    <property type="match status" value="3"/>
</dbReference>
<dbReference type="Gene3D" id="3.40.50.300">
    <property type="entry name" value="P-loop containing nucleotide triphosphate hydrolases"/>
    <property type="match status" value="1"/>
</dbReference>
<sequence>MSGSVVQAGIVHGGVHVHAGAGRPSVPAQLPASRPYFTDRVRELGVLVRLSDSVRDAAAPRVMVISGVGGVGKTSVALAWLHRVADAFPDGQLYADLRGFSAGSPAAPGEFLGRFLRALGTPPEAVPAGTDEQAAQYRTLTAGRKLIIMLDDAASAAQVRPLLPGRGPSMVVVTSRRRLPALAVDGAAFLPLDPLDEDGAVQLLDRMLGSGRTEAEPQAVRSLATLCGRLPLALCTSAARLATRGHWRIERLVGELADERNRLAGFGEEDLSVQAVFDVTYRDLPPSAARLYRLLSVHPNGRFALPAVTALEGGDPVRDLDVLVDVNLVDASPDGTFSFHDLAHVHARTVAERNEPAEGNEQDGERARAFHRLMEHYLRMAVAADRTIIPDRWHLGREYDRPPIVPFSGTVEAIGWMEGALPTLRDMIGEAHRRGLHRETWEMCEALWGVVVVRKHYAAWVETHETGLASATALGDPLAVARMLESLASARLNLGEFAEAERLSREALVLERAARHADGEASALERLGVAQLAQGRVAPAIETFTEALDVSGGATVDPGRGVAMMTRRLGEALLRAGRPAEAAGRLRAARDFFAGRGDDYNLARTLTALADALIADGEDAAASAALDDARDAAARVDARHSLATVHAARARLAERRNDPAAERDHLERAAAIYDELGSHQARAIRDRLLELGGT</sequence>
<feature type="repeat" description="TPR" evidence="1">
    <location>
        <begin position="521"/>
        <end position="554"/>
    </location>
</feature>
<accession>A0ABV4QEH5</accession>
<dbReference type="Proteomes" id="UP001569963">
    <property type="component" value="Unassembled WGS sequence"/>
</dbReference>
<dbReference type="Gene3D" id="1.25.40.10">
    <property type="entry name" value="Tetratricopeptide repeat domain"/>
    <property type="match status" value="1"/>
</dbReference>
<dbReference type="RefSeq" id="WP_371951589.1">
    <property type="nucleotide sequence ID" value="NZ_JAXCEI010000009.1"/>
</dbReference>
<reference evidence="2 3" key="1">
    <citation type="submission" date="2023-11" db="EMBL/GenBank/DDBJ databases">
        <title>Actinomadura monticuli sp. nov., isolated from volcanic ash.</title>
        <authorList>
            <person name="Lee S.D."/>
            <person name="Yang H."/>
            <person name="Kim I.S."/>
        </authorList>
    </citation>
    <scope>NUCLEOTIDE SEQUENCE [LARGE SCALE GENOMIC DNA]</scope>
    <source>
        <strain evidence="2 3">DLS-62</strain>
    </source>
</reference>
<dbReference type="PANTHER" id="PTHR47691">
    <property type="entry name" value="REGULATOR-RELATED"/>
    <property type="match status" value="1"/>
</dbReference>
<dbReference type="InterPro" id="IPR019734">
    <property type="entry name" value="TPR_rpt"/>
</dbReference>
<dbReference type="SUPFAM" id="SSF52540">
    <property type="entry name" value="P-loop containing nucleoside triphosphate hydrolases"/>
    <property type="match status" value="1"/>
</dbReference>
<dbReference type="PROSITE" id="PS50005">
    <property type="entry name" value="TPR"/>
    <property type="match status" value="1"/>
</dbReference>
<evidence type="ECO:0000256" key="1">
    <source>
        <dbReference type="PROSITE-ProRule" id="PRU00339"/>
    </source>
</evidence>
<evidence type="ECO:0000313" key="2">
    <source>
        <dbReference type="EMBL" id="MFA1541431.1"/>
    </source>
</evidence>
<proteinExistence type="predicted"/>
<dbReference type="SUPFAM" id="SSF48452">
    <property type="entry name" value="TPR-like"/>
    <property type="match status" value="1"/>
</dbReference>
<dbReference type="InterPro" id="IPR011990">
    <property type="entry name" value="TPR-like_helical_dom_sf"/>
</dbReference>
<dbReference type="InterPro" id="IPR027417">
    <property type="entry name" value="P-loop_NTPase"/>
</dbReference>
<protein>
    <submittedName>
        <fullName evidence="2">Tetratricopeptide repeat protein</fullName>
    </submittedName>
</protein>
<dbReference type="EMBL" id="JAXCEI010000009">
    <property type="protein sequence ID" value="MFA1541431.1"/>
    <property type="molecule type" value="Genomic_DNA"/>
</dbReference>
<keyword evidence="3" id="KW-1185">Reference proteome</keyword>